<dbReference type="Pfam" id="PF06985">
    <property type="entry name" value="HET"/>
    <property type="match status" value="1"/>
</dbReference>
<dbReference type="InterPro" id="IPR010730">
    <property type="entry name" value="HET"/>
</dbReference>
<dbReference type="OrthoDB" id="5428863at2759"/>
<name>A0A8H4LHD3_9HYPO</name>
<sequence length="766" mass="87501">MRNSNLCEKCQVWNNIEAYKDWWDYNSDNFITLNEILGNAQCIICEAAATAVSARLQNADIPVTPRIRVRNDGPFFLDYDTGDLKDASRHRIDSSDPKESVVRLLMKLEVKVDPDFPTVLTKEESERTNFSMTPQYCLRYSTNKINSRLKSVEPWEIPLFDTGLVKKWILGCTKLHGVESRHKPSNGMTADLPPGFRVINLTTMNVVEPTSEVTYVALSYMWPPEKESERVQLESKRLSTLEKPGGLENIALPPIITDAMLLCKQLGETYLWIDRFCIIQDDPKSKHSQIRGMDKIYRLASFTIIAALNDKEGRGLPGLTGRPRQPSIYKPERALDVELRGLNRQQGLGSADASLWNGRGWTFQERVLSTRRLYITDHQVLYECCLGHASEELAYYPPHRNAFSSLSAPEDKGPETEFEEIPGFCRWPKYGRGINYHITDSTSILDYLDWVANYTSRQLSFGSDILNAFSGIGNSLSEVLGSSFIFGLPEKYMLQALMWNISDNTELRTTEPGIPSWSWANSPKRADYTWLADRKQDSLNVISLVNFHYQDPNKGLRKLDVQEWWVDKDVPFEAFRSMEEVPEITELSTKHMPGSARNNLTWKECPHNPWKTLQHSTLDPEACKMASTFPGSLVFNTTTAKLKLRRHSIQSQEMTQGGTEEDLEMLDYDGRPVGIIKSTFSQNENGQAAENKEHDVIVICGALADYGTRKWWAAVPWFDFDQWRLHVMLVEREGSGPFIARRLGVGYIRAHLWKFCAPKWETVVLH</sequence>
<comment type="caution">
    <text evidence="2">The sequence shown here is derived from an EMBL/GenBank/DDBJ whole genome shotgun (WGS) entry which is preliminary data.</text>
</comment>
<dbReference type="AlphaFoldDB" id="A0A8H4LHD3"/>
<organism evidence="2 3">
    <name type="scientific">Fusarium albosuccineum</name>
    <dbReference type="NCBI Taxonomy" id="1237068"/>
    <lineage>
        <taxon>Eukaryota</taxon>
        <taxon>Fungi</taxon>
        <taxon>Dikarya</taxon>
        <taxon>Ascomycota</taxon>
        <taxon>Pezizomycotina</taxon>
        <taxon>Sordariomycetes</taxon>
        <taxon>Hypocreomycetidae</taxon>
        <taxon>Hypocreales</taxon>
        <taxon>Nectriaceae</taxon>
        <taxon>Fusarium</taxon>
        <taxon>Fusarium decemcellulare species complex</taxon>
    </lineage>
</organism>
<dbReference type="PANTHER" id="PTHR33112:SF12">
    <property type="entry name" value="HETEROKARYON INCOMPATIBILITY DOMAIN-CONTAINING PROTEIN"/>
    <property type="match status" value="1"/>
</dbReference>
<reference evidence="2 3" key="1">
    <citation type="submission" date="2020-01" db="EMBL/GenBank/DDBJ databases">
        <title>Identification and distribution of gene clusters putatively required for synthesis of sphingolipid metabolism inhibitors in phylogenetically diverse species of the filamentous fungus Fusarium.</title>
        <authorList>
            <person name="Kim H.-S."/>
            <person name="Busman M."/>
            <person name="Brown D.W."/>
            <person name="Divon H."/>
            <person name="Uhlig S."/>
            <person name="Proctor R.H."/>
        </authorList>
    </citation>
    <scope>NUCLEOTIDE SEQUENCE [LARGE SCALE GENOMIC DNA]</scope>
    <source>
        <strain evidence="2 3">NRRL 20459</strain>
    </source>
</reference>
<feature type="domain" description="Heterokaryon incompatibility" evidence="1">
    <location>
        <begin position="215"/>
        <end position="365"/>
    </location>
</feature>
<gene>
    <name evidence="2" type="ORF">FALBO_3637</name>
</gene>
<accession>A0A8H4LHD3</accession>
<proteinExistence type="predicted"/>
<dbReference type="Proteomes" id="UP000554235">
    <property type="component" value="Unassembled WGS sequence"/>
</dbReference>
<evidence type="ECO:0000313" key="3">
    <source>
        <dbReference type="Proteomes" id="UP000554235"/>
    </source>
</evidence>
<evidence type="ECO:0000313" key="2">
    <source>
        <dbReference type="EMBL" id="KAF4469462.1"/>
    </source>
</evidence>
<protein>
    <recommendedName>
        <fullName evidence="1">Heterokaryon incompatibility domain-containing protein</fullName>
    </recommendedName>
</protein>
<dbReference type="EMBL" id="JAADYS010000470">
    <property type="protein sequence ID" value="KAF4469462.1"/>
    <property type="molecule type" value="Genomic_DNA"/>
</dbReference>
<keyword evidence="3" id="KW-1185">Reference proteome</keyword>
<dbReference type="PANTHER" id="PTHR33112">
    <property type="entry name" value="DOMAIN PROTEIN, PUTATIVE-RELATED"/>
    <property type="match status" value="1"/>
</dbReference>
<evidence type="ECO:0000259" key="1">
    <source>
        <dbReference type="Pfam" id="PF06985"/>
    </source>
</evidence>